<sequence>MGDHVLAASGPALAIAALGSGDVFVATTESIQVDALTLTSRGSGLLQAAFAEVRVSTMLLEHFASGDVAVLVDADSDVDNLSVVAEGSGDACLGFSASVAVNDFQAQQSGAGDVAVGPRGACQQAKLAMLGSGKMDVGGVRCDSVDVELMGSGDVIAQAADSLSLEGYSSGHVKFAGGPPTTFASTGVKQLNPTPVDSAYLPASCKRKKTPAIKAKYASVSSAELSSTSPRDVGVELDSAESSSSLADGADAVGVVWSGMNRDKDNIIPLAAVVFLVAMVLRWFNNSRRRAREEQRQPLLYA</sequence>
<dbReference type="PANTHER" id="PTHR39200">
    <property type="entry name" value="HYPOTHETICAL EXPORTED PROTEIN"/>
    <property type="match status" value="1"/>
</dbReference>
<keyword evidence="1" id="KW-0472">Membrane</keyword>
<evidence type="ECO:0000259" key="2">
    <source>
        <dbReference type="Pfam" id="PF10988"/>
    </source>
</evidence>
<comment type="caution">
    <text evidence="3">The sequence shown here is derived from an EMBL/GenBank/DDBJ whole genome shotgun (WGS) entry which is preliminary data.</text>
</comment>
<dbReference type="AlphaFoldDB" id="A0A9W6XKN6"/>
<reference evidence="3" key="1">
    <citation type="submission" date="2023-04" db="EMBL/GenBank/DDBJ databases">
        <title>Phytophthora fragariaefolia NBRC 109709.</title>
        <authorList>
            <person name="Ichikawa N."/>
            <person name="Sato H."/>
            <person name="Tonouchi N."/>
        </authorList>
    </citation>
    <scope>NUCLEOTIDE SEQUENCE</scope>
    <source>
        <strain evidence="3">NBRC 109709</strain>
    </source>
</reference>
<dbReference type="Gene3D" id="2.160.20.120">
    <property type="match status" value="1"/>
</dbReference>
<keyword evidence="4" id="KW-1185">Reference proteome</keyword>
<feature type="transmembrane region" description="Helical" evidence="1">
    <location>
        <begin position="267"/>
        <end position="284"/>
    </location>
</feature>
<evidence type="ECO:0000256" key="1">
    <source>
        <dbReference type="SAM" id="Phobius"/>
    </source>
</evidence>
<dbReference type="PANTHER" id="PTHR39200:SF1">
    <property type="entry name" value="AUTO-TRANSPORTER ADHESIN HEAD GIN DOMAIN-CONTAINING PROTEIN-RELATED"/>
    <property type="match status" value="1"/>
</dbReference>
<protein>
    <submittedName>
        <fullName evidence="3">Unnamed protein product</fullName>
    </submittedName>
</protein>
<dbReference type="EMBL" id="BSXT01001236">
    <property type="protein sequence ID" value="GMF40293.1"/>
    <property type="molecule type" value="Genomic_DNA"/>
</dbReference>
<dbReference type="InterPro" id="IPR021255">
    <property type="entry name" value="DUF2807"/>
</dbReference>
<feature type="domain" description="Putative auto-transporter adhesin head GIN" evidence="2">
    <location>
        <begin position="52"/>
        <end position="179"/>
    </location>
</feature>
<gene>
    <name evidence="3" type="ORF">Pfra01_001230900</name>
</gene>
<keyword evidence="1" id="KW-1133">Transmembrane helix</keyword>
<proteinExistence type="predicted"/>
<keyword evidence="1" id="KW-0812">Transmembrane</keyword>
<organism evidence="3 4">
    <name type="scientific">Phytophthora fragariaefolia</name>
    <dbReference type="NCBI Taxonomy" id="1490495"/>
    <lineage>
        <taxon>Eukaryota</taxon>
        <taxon>Sar</taxon>
        <taxon>Stramenopiles</taxon>
        <taxon>Oomycota</taxon>
        <taxon>Peronosporomycetes</taxon>
        <taxon>Peronosporales</taxon>
        <taxon>Peronosporaceae</taxon>
        <taxon>Phytophthora</taxon>
    </lineage>
</organism>
<dbReference type="OrthoDB" id="161142at2759"/>
<name>A0A9W6XKN6_9STRA</name>
<dbReference type="Pfam" id="PF10988">
    <property type="entry name" value="DUF2807"/>
    <property type="match status" value="1"/>
</dbReference>
<evidence type="ECO:0000313" key="4">
    <source>
        <dbReference type="Proteomes" id="UP001165121"/>
    </source>
</evidence>
<evidence type="ECO:0000313" key="3">
    <source>
        <dbReference type="EMBL" id="GMF40293.1"/>
    </source>
</evidence>
<accession>A0A9W6XKN6</accession>
<dbReference type="Proteomes" id="UP001165121">
    <property type="component" value="Unassembled WGS sequence"/>
</dbReference>